<evidence type="ECO:0000256" key="1">
    <source>
        <dbReference type="SAM" id="MobiDB-lite"/>
    </source>
</evidence>
<protein>
    <submittedName>
        <fullName evidence="3">Uncharacterized protein</fullName>
    </submittedName>
</protein>
<feature type="region of interest" description="Disordered" evidence="1">
    <location>
        <begin position="240"/>
        <end position="275"/>
    </location>
</feature>
<reference evidence="3 4" key="1">
    <citation type="submission" date="2024-08" db="EMBL/GenBank/DDBJ databases">
        <title>Gnathostoma spinigerum genome.</title>
        <authorList>
            <person name="Gonzalez-Bertolin B."/>
            <person name="Monzon S."/>
            <person name="Zaballos A."/>
            <person name="Jimenez P."/>
            <person name="Dekumyoy P."/>
            <person name="Varona S."/>
            <person name="Cuesta I."/>
            <person name="Sumanam S."/>
            <person name="Adisakwattana P."/>
            <person name="Gasser R.B."/>
            <person name="Hernandez-Gonzalez A."/>
            <person name="Young N.D."/>
            <person name="Perteguer M.J."/>
        </authorList>
    </citation>
    <scope>NUCLEOTIDE SEQUENCE [LARGE SCALE GENOMIC DNA]</scope>
    <source>
        <strain evidence="3">AL3</strain>
        <tissue evidence="3">Liver</tissue>
    </source>
</reference>
<accession>A0ABD6EJB5</accession>
<feature type="chain" id="PRO_5044786567" evidence="2">
    <location>
        <begin position="21"/>
        <end position="376"/>
    </location>
</feature>
<evidence type="ECO:0000256" key="2">
    <source>
        <dbReference type="SAM" id="SignalP"/>
    </source>
</evidence>
<keyword evidence="2" id="KW-0732">Signal</keyword>
<gene>
    <name evidence="3" type="ORF">AB6A40_004210</name>
</gene>
<evidence type="ECO:0000313" key="4">
    <source>
        <dbReference type="Proteomes" id="UP001608902"/>
    </source>
</evidence>
<feature type="signal peptide" evidence="2">
    <location>
        <begin position="1"/>
        <end position="20"/>
    </location>
</feature>
<organism evidence="3 4">
    <name type="scientific">Gnathostoma spinigerum</name>
    <dbReference type="NCBI Taxonomy" id="75299"/>
    <lineage>
        <taxon>Eukaryota</taxon>
        <taxon>Metazoa</taxon>
        <taxon>Ecdysozoa</taxon>
        <taxon>Nematoda</taxon>
        <taxon>Chromadorea</taxon>
        <taxon>Rhabditida</taxon>
        <taxon>Spirurina</taxon>
        <taxon>Gnathostomatomorpha</taxon>
        <taxon>Gnathostomatoidea</taxon>
        <taxon>Gnathostomatidae</taxon>
        <taxon>Gnathostoma</taxon>
    </lineage>
</organism>
<comment type="caution">
    <text evidence="3">The sequence shown here is derived from an EMBL/GenBank/DDBJ whole genome shotgun (WGS) entry which is preliminary data.</text>
</comment>
<sequence>MCRLKLTVALLSSLLLVSTAATLKHERGDEQVGGGDDDDHQNIEIVSGQHYSAKDLNRWSNHIGEYLDFDDSAPLQLIPVGDSRRGFIHADQLTNPLFTGVDRTLYLYPNSYPMKFSNAVDQIEFPTSEVMGSTWGRLRKGLIKKSLALGRVAFRPGKRTAQPSEDDIFVDKRSLALGRASFRPGKRSLALGRAAFRPGKRSLMLGWPVFQAERLDDQPILFPEYDEDIHRTSHIDGAEFVEQKSDPESSEEKRSLAVGRLAFRPGKRGNDANDRERVKRSLALGRVGFRPGKRSVFAYDSKINEIYPISPLMIDNDPIVQKRSLAIGRAGFRPGKRNLDIPESTITKLREDSMGRRKRELLTDRLLFRIGKRSVS</sequence>
<evidence type="ECO:0000313" key="3">
    <source>
        <dbReference type="EMBL" id="MFH4977501.1"/>
    </source>
</evidence>
<feature type="compositionally biased region" description="Basic and acidic residues" evidence="1">
    <location>
        <begin position="240"/>
        <end position="255"/>
    </location>
</feature>
<keyword evidence="4" id="KW-1185">Reference proteome</keyword>
<name>A0ABD6EJB5_9BILA</name>
<dbReference type="EMBL" id="JBGFUD010002352">
    <property type="protein sequence ID" value="MFH4977501.1"/>
    <property type="molecule type" value="Genomic_DNA"/>
</dbReference>
<dbReference type="AlphaFoldDB" id="A0ABD6EJB5"/>
<dbReference type="Proteomes" id="UP001608902">
    <property type="component" value="Unassembled WGS sequence"/>
</dbReference>
<proteinExistence type="predicted"/>